<dbReference type="SUPFAM" id="SSF55874">
    <property type="entry name" value="ATPase domain of HSP90 chaperone/DNA topoisomerase II/histidine kinase"/>
    <property type="match status" value="1"/>
</dbReference>
<dbReference type="PANTHER" id="PTHR43047:SF64">
    <property type="entry name" value="HISTIDINE KINASE CONTAINING CHEY-HOMOLOGOUS RECEIVER DOMAIN AND PAS DOMAIN-RELATED"/>
    <property type="match status" value="1"/>
</dbReference>
<dbReference type="Proteomes" id="UP000509568">
    <property type="component" value="Chromosome"/>
</dbReference>
<dbReference type="SUPFAM" id="SSF47226">
    <property type="entry name" value="Histidine-containing phosphotransfer domain, HPT domain"/>
    <property type="match status" value="1"/>
</dbReference>
<dbReference type="PROSITE" id="PS50110">
    <property type="entry name" value="RESPONSE_REGULATORY"/>
    <property type="match status" value="1"/>
</dbReference>
<dbReference type="EC" id="2.7.13.3" evidence="3"/>
<feature type="domain" description="HPt" evidence="20">
    <location>
        <begin position="762"/>
        <end position="864"/>
    </location>
</feature>
<evidence type="ECO:0000256" key="17">
    <source>
        <dbReference type="SAM" id="Phobius"/>
    </source>
</evidence>
<keyword evidence="11 17" id="KW-1133">Transmembrane helix</keyword>
<dbReference type="InterPro" id="IPR005467">
    <property type="entry name" value="His_kinase_dom"/>
</dbReference>
<dbReference type="InterPro" id="IPR008207">
    <property type="entry name" value="Sig_transdc_His_kin_Hpt_dom"/>
</dbReference>
<evidence type="ECO:0000256" key="9">
    <source>
        <dbReference type="ARBA" id="ARBA00022777"/>
    </source>
</evidence>
<keyword evidence="10" id="KW-0067">ATP-binding</keyword>
<evidence type="ECO:0000256" key="1">
    <source>
        <dbReference type="ARBA" id="ARBA00000085"/>
    </source>
</evidence>
<name>A0A7D5D8Q2_9PSED</name>
<dbReference type="SMART" id="SM00387">
    <property type="entry name" value="HATPase_c"/>
    <property type="match status" value="1"/>
</dbReference>
<evidence type="ECO:0000256" key="13">
    <source>
        <dbReference type="ARBA" id="ARBA00023136"/>
    </source>
</evidence>
<evidence type="ECO:0000256" key="3">
    <source>
        <dbReference type="ARBA" id="ARBA00012438"/>
    </source>
</evidence>
<organism evidence="21 22">
    <name type="scientific">Pseudomonas eucalypticola</name>
    <dbReference type="NCBI Taxonomy" id="2599595"/>
    <lineage>
        <taxon>Bacteria</taxon>
        <taxon>Pseudomonadati</taxon>
        <taxon>Pseudomonadota</taxon>
        <taxon>Gammaproteobacteria</taxon>
        <taxon>Pseudomonadales</taxon>
        <taxon>Pseudomonadaceae</taxon>
        <taxon>Pseudomonas</taxon>
    </lineage>
</organism>
<keyword evidence="12" id="KW-0902">Two-component regulatory system</keyword>
<dbReference type="InterPro" id="IPR036641">
    <property type="entry name" value="HPT_dom_sf"/>
</dbReference>
<keyword evidence="13 17" id="KW-0472">Membrane</keyword>
<evidence type="ECO:0000259" key="18">
    <source>
        <dbReference type="PROSITE" id="PS50109"/>
    </source>
</evidence>
<evidence type="ECO:0000256" key="4">
    <source>
        <dbReference type="ARBA" id="ARBA00022475"/>
    </source>
</evidence>
<comment type="catalytic activity">
    <reaction evidence="1">
        <text>ATP + protein L-histidine = ADP + protein N-phospho-L-histidine.</text>
        <dbReference type="EC" id="2.7.13.3"/>
    </reaction>
</comment>
<evidence type="ECO:0000256" key="16">
    <source>
        <dbReference type="SAM" id="MobiDB-lite"/>
    </source>
</evidence>
<dbReference type="KEGG" id="pez:HWQ56_18795"/>
<keyword evidence="10" id="KW-0547">Nucleotide-binding</keyword>
<dbReference type="SMART" id="SM00448">
    <property type="entry name" value="REC"/>
    <property type="match status" value="1"/>
</dbReference>
<keyword evidence="4" id="KW-1003">Cell membrane</keyword>
<feature type="modified residue" description="Phosphohistidine" evidence="14">
    <location>
        <position position="801"/>
    </location>
</feature>
<keyword evidence="9" id="KW-0418">Kinase</keyword>
<evidence type="ECO:0000256" key="15">
    <source>
        <dbReference type="PROSITE-ProRule" id="PRU00169"/>
    </source>
</evidence>
<dbReference type="PRINTS" id="PR00344">
    <property type="entry name" value="BCTRLSENSOR"/>
</dbReference>
<dbReference type="Pfam" id="PF00072">
    <property type="entry name" value="Response_reg"/>
    <property type="match status" value="1"/>
</dbReference>
<dbReference type="InterPro" id="IPR003661">
    <property type="entry name" value="HisK_dim/P_dom"/>
</dbReference>
<evidence type="ECO:0000256" key="11">
    <source>
        <dbReference type="ARBA" id="ARBA00022989"/>
    </source>
</evidence>
<dbReference type="PROSITE" id="PS50894">
    <property type="entry name" value="HPT"/>
    <property type="match status" value="1"/>
</dbReference>
<sequence length="878" mass="94802">MPEYNYRLIRKLATTSLRLNTVLLCAVFLNLLMLAACTWALSRVVSEERNKVSLHFNRLMGDIRQHEDFLTQIAQHGDHAPSRQPAQGLQTQHALVAETSDARVYEGRQFTFSMPFTLAQQHARNEPNPGNFTLGMLLATFYSSFWSTSAYPAPQLLVMGAQGNTSLAVPALGHFAGRPPLTLGSYLPTVAQIHAGLQTQAPSAVNQGVSWGRSHTPGELLGYIAFKLPDALWWAPDLKRRVVAVTLLDLERLNNPEQVWERPLYDQLQLQSPRGNSLMDAVGRADDYAQGLNFAAQGIVFKVGGAAAGGWVALYQLGYQHFFGYAKWQLLGGALLLLMSLFGSWAATRWYSRKVVWPARQANQMVAEAKRSADAASAAKSRFLATMSHEIRTPLYGALGTLELLGRSALNPRQHHHLKVVEQSCTTLLHLVSDALDVSKIEAGEMTLAYAAFDPHALAEEVVAGYAGMAKGRGVHLQLRVDDNVPGLVQGDVLRTRQVLNNLISNGLKFTEAGSVALQVKADVVADSAVLHWQVTDTGVGIAPEQQRRLFEPFYQAHAPEHTISGTGLGLSICASLASLMGGRLQVASQPGVGSTFTFSVTQAVLNRQRPLAAPGASEGDTFTPLGLRVLVAEDNPLNRALLQEQLQTLGCRVTLAENGRVALAQWAPGAFDVLLTDVNMPLMTGYQLANELRRQGAALPMVGLTAGTGHEGTALVAAAGMDAWLVKPVSLGDLHQLLLRLCPPGDGSMPAPVPSAPPVDRVELSPALRALFDHTLRADIQVLRDAALRLDRVALGQQLHRLCGALAVVKAHALSQACEALERQLAQWPEQQPLPPAFAVLVERIERLLVKAPGDGTPGANGEPTPSITGNGFESHE</sequence>
<feature type="region of interest" description="Disordered" evidence="16">
    <location>
        <begin position="853"/>
        <end position="878"/>
    </location>
</feature>
<dbReference type="InterPro" id="IPR036890">
    <property type="entry name" value="HATPase_C_sf"/>
</dbReference>
<protein>
    <recommendedName>
        <fullName evidence="3">histidine kinase</fullName>
        <ecNumber evidence="3">2.7.13.3</ecNumber>
    </recommendedName>
</protein>
<evidence type="ECO:0000256" key="6">
    <source>
        <dbReference type="ARBA" id="ARBA00022553"/>
    </source>
</evidence>
<evidence type="ECO:0000259" key="20">
    <source>
        <dbReference type="PROSITE" id="PS50894"/>
    </source>
</evidence>
<evidence type="ECO:0000313" key="22">
    <source>
        <dbReference type="Proteomes" id="UP000509568"/>
    </source>
</evidence>
<dbReference type="Gene3D" id="3.30.565.10">
    <property type="entry name" value="Histidine kinase-like ATPase, C-terminal domain"/>
    <property type="match status" value="1"/>
</dbReference>
<keyword evidence="5" id="KW-0997">Cell inner membrane</keyword>
<feature type="modified residue" description="4-aspartylphosphate" evidence="15">
    <location>
        <position position="678"/>
    </location>
</feature>
<dbReference type="InterPro" id="IPR001789">
    <property type="entry name" value="Sig_transdc_resp-reg_receiver"/>
</dbReference>
<evidence type="ECO:0000256" key="5">
    <source>
        <dbReference type="ARBA" id="ARBA00022519"/>
    </source>
</evidence>
<evidence type="ECO:0000256" key="10">
    <source>
        <dbReference type="ARBA" id="ARBA00022840"/>
    </source>
</evidence>
<feature type="compositionally biased region" description="Polar residues" evidence="16">
    <location>
        <begin position="865"/>
        <end position="878"/>
    </location>
</feature>
<dbReference type="FunFam" id="3.30.565.10:FF:000010">
    <property type="entry name" value="Sensor histidine kinase RcsC"/>
    <property type="match status" value="1"/>
</dbReference>
<feature type="domain" description="Response regulatory" evidence="19">
    <location>
        <begin position="629"/>
        <end position="743"/>
    </location>
</feature>
<comment type="subcellular location">
    <subcellularLocation>
        <location evidence="2">Cell inner membrane</location>
        <topology evidence="2">Multi-pass membrane protein</topology>
    </subcellularLocation>
</comment>
<keyword evidence="7" id="KW-0808">Transferase</keyword>
<dbReference type="InterPro" id="IPR003594">
    <property type="entry name" value="HATPase_dom"/>
</dbReference>
<dbReference type="Pfam" id="PF00512">
    <property type="entry name" value="HisKA"/>
    <property type="match status" value="1"/>
</dbReference>
<accession>A0A7D5D8Q2</accession>
<dbReference type="SUPFAM" id="SSF52172">
    <property type="entry name" value="CheY-like"/>
    <property type="match status" value="1"/>
</dbReference>
<evidence type="ECO:0000313" key="21">
    <source>
        <dbReference type="EMBL" id="QKZ05733.1"/>
    </source>
</evidence>
<dbReference type="Pfam" id="PF01627">
    <property type="entry name" value="Hpt"/>
    <property type="match status" value="1"/>
</dbReference>
<dbReference type="CDD" id="cd16922">
    <property type="entry name" value="HATPase_EvgS-ArcB-TorS-like"/>
    <property type="match status" value="1"/>
</dbReference>
<dbReference type="CDD" id="cd17546">
    <property type="entry name" value="REC_hyHK_CKI1_RcsC-like"/>
    <property type="match status" value="1"/>
</dbReference>
<dbReference type="Gene3D" id="3.40.50.2300">
    <property type="match status" value="1"/>
</dbReference>
<evidence type="ECO:0000256" key="2">
    <source>
        <dbReference type="ARBA" id="ARBA00004429"/>
    </source>
</evidence>
<dbReference type="InterPro" id="IPR011006">
    <property type="entry name" value="CheY-like_superfamily"/>
</dbReference>
<evidence type="ECO:0000256" key="8">
    <source>
        <dbReference type="ARBA" id="ARBA00022692"/>
    </source>
</evidence>
<reference evidence="21 22" key="1">
    <citation type="submission" date="2020-06" db="EMBL/GenBank/DDBJ databases">
        <title>Pseudomonas eucalypticola sp. nov., an endophyte of Eucalyptus dunnii leaves with biocontrol ability of eucalyptus leaf blight.</title>
        <authorList>
            <person name="Liu Y."/>
            <person name="Song Z."/>
            <person name="Zeng H."/>
            <person name="Lu M."/>
            <person name="Wang X."/>
            <person name="Lian X."/>
            <person name="Zhang Q."/>
        </authorList>
    </citation>
    <scope>NUCLEOTIDE SEQUENCE [LARGE SCALE GENOMIC DNA]</scope>
    <source>
        <strain evidence="21 22">NP-1</strain>
    </source>
</reference>
<dbReference type="Gene3D" id="1.10.287.130">
    <property type="match status" value="1"/>
</dbReference>
<dbReference type="GO" id="GO:0000155">
    <property type="term" value="F:phosphorelay sensor kinase activity"/>
    <property type="evidence" value="ECO:0007669"/>
    <property type="project" value="InterPro"/>
</dbReference>
<keyword evidence="8 17" id="KW-0812">Transmembrane</keyword>
<dbReference type="PANTHER" id="PTHR43047">
    <property type="entry name" value="TWO-COMPONENT HISTIDINE PROTEIN KINASE"/>
    <property type="match status" value="1"/>
</dbReference>
<keyword evidence="6 15" id="KW-0597">Phosphoprotein</keyword>
<proteinExistence type="predicted"/>
<dbReference type="PROSITE" id="PS50109">
    <property type="entry name" value="HIS_KIN"/>
    <property type="match status" value="1"/>
</dbReference>
<dbReference type="RefSeq" id="WP_176571459.1">
    <property type="nucleotide sequence ID" value="NZ_CP056030.1"/>
</dbReference>
<dbReference type="CDD" id="cd00082">
    <property type="entry name" value="HisKA"/>
    <property type="match status" value="1"/>
</dbReference>
<evidence type="ECO:0000256" key="12">
    <source>
        <dbReference type="ARBA" id="ARBA00023012"/>
    </source>
</evidence>
<dbReference type="Gene3D" id="1.20.120.160">
    <property type="entry name" value="HPT domain"/>
    <property type="match status" value="1"/>
</dbReference>
<evidence type="ECO:0000256" key="7">
    <source>
        <dbReference type="ARBA" id="ARBA00022679"/>
    </source>
</evidence>
<dbReference type="InterPro" id="IPR004358">
    <property type="entry name" value="Sig_transdc_His_kin-like_C"/>
</dbReference>
<feature type="transmembrane region" description="Helical" evidence="17">
    <location>
        <begin position="21"/>
        <end position="41"/>
    </location>
</feature>
<keyword evidence="22" id="KW-1185">Reference proteome</keyword>
<gene>
    <name evidence="21" type="ORF">HWQ56_18795</name>
</gene>
<dbReference type="SUPFAM" id="SSF47384">
    <property type="entry name" value="Homodimeric domain of signal transducing histidine kinase"/>
    <property type="match status" value="1"/>
</dbReference>
<evidence type="ECO:0000256" key="14">
    <source>
        <dbReference type="PROSITE-ProRule" id="PRU00110"/>
    </source>
</evidence>
<dbReference type="Pfam" id="PF02518">
    <property type="entry name" value="HATPase_c"/>
    <property type="match status" value="1"/>
</dbReference>
<evidence type="ECO:0000259" key="19">
    <source>
        <dbReference type="PROSITE" id="PS50110"/>
    </source>
</evidence>
<dbReference type="SMART" id="SM00388">
    <property type="entry name" value="HisKA"/>
    <property type="match status" value="1"/>
</dbReference>
<dbReference type="GO" id="GO:0005886">
    <property type="term" value="C:plasma membrane"/>
    <property type="evidence" value="ECO:0007669"/>
    <property type="project" value="UniProtKB-SubCell"/>
</dbReference>
<dbReference type="AlphaFoldDB" id="A0A7D5D8Q2"/>
<dbReference type="InterPro" id="IPR036097">
    <property type="entry name" value="HisK_dim/P_sf"/>
</dbReference>
<feature type="domain" description="Histidine kinase" evidence="18">
    <location>
        <begin position="386"/>
        <end position="605"/>
    </location>
</feature>
<dbReference type="EMBL" id="CP056030">
    <property type="protein sequence ID" value="QKZ05733.1"/>
    <property type="molecule type" value="Genomic_DNA"/>
</dbReference>